<keyword evidence="4 6" id="KW-0689">Ribosomal protein</keyword>
<dbReference type="InterPro" id="IPR019906">
    <property type="entry name" value="Ribosomal_uL6_bac-type"/>
</dbReference>
<evidence type="ECO:0000256" key="8">
    <source>
        <dbReference type="RuleBase" id="RU003870"/>
    </source>
</evidence>
<dbReference type="InterPro" id="IPR036789">
    <property type="entry name" value="Ribosomal_uL6-like_a/b-dom_sf"/>
</dbReference>
<dbReference type="InterPro" id="IPR020040">
    <property type="entry name" value="Ribosomal_uL6_a/b-dom"/>
</dbReference>
<keyword evidence="11" id="KW-1185">Reference proteome</keyword>
<feature type="domain" description="Large ribosomal subunit protein uL6 alpha-beta" evidence="9">
    <location>
        <begin position="11"/>
        <end position="83"/>
    </location>
</feature>
<dbReference type="Proteomes" id="UP000294114">
    <property type="component" value="Unassembled WGS sequence"/>
</dbReference>
<comment type="function">
    <text evidence="6 8">This protein binds to the 23S rRNA, and is important in its secondary structure. It is located near the subunit interface in the base of the L7/L12 stalk, and near the tRNA binding site of the peptidyltransferase center.</text>
</comment>
<protein>
    <recommendedName>
        <fullName evidence="6">Large ribosomal subunit protein uL6</fullName>
    </recommendedName>
</protein>
<dbReference type="Gene3D" id="3.90.930.12">
    <property type="entry name" value="Ribosomal protein L6, alpha-beta domain"/>
    <property type="match status" value="2"/>
</dbReference>
<sequence>MSRIGRKSIPVPAGVEITIDGQTVKVKGPKGELSHVLAEPIKAERGEDGVLHVNRPNDERKAKELHGLSRTLVANMIVGVTEGYRKSLEIAGTGYRVTAKGKDLEFALGFSHPVLVPAPDGITFTVERPTLFHVAGIDKQQVGEVAANIRKIRPPEPYKGKGVKYQGEVIRRKAGKAGKK</sequence>
<name>A0A4Q8B2I6_9ACTN</name>
<dbReference type="PIRSF" id="PIRSF002162">
    <property type="entry name" value="Ribosomal_L6"/>
    <property type="match status" value="1"/>
</dbReference>
<dbReference type="GO" id="GO:0019843">
    <property type="term" value="F:rRNA binding"/>
    <property type="evidence" value="ECO:0007669"/>
    <property type="project" value="UniProtKB-UniRule"/>
</dbReference>
<gene>
    <name evidence="6" type="primary">rplF</name>
    <name evidence="10" type="ORF">EV384_0010</name>
</gene>
<keyword evidence="3 6" id="KW-0694">RNA-binding</keyword>
<evidence type="ECO:0000256" key="3">
    <source>
        <dbReference type="ARBA" id="ARBA00022884"/>
    </source>
</evidence>
<dbReference type="GO" id="GO:0003735">
    <property type="term" value="F:structural constituent of ribosome"/>
    <property type="evidence" value="ECO:0007669"/>
    <property type="project" value="UniProtKB-UniRule"/>
</dbReference>
<dbReference type="GO" id="GO:0002181">
    <property type="term" value="P:cytoplasmic translation"/>
    <property type="evidence" value="ECO:0007669"/>
    <property type="project" value="TreeGrafter"/>
</dbReference>
<dbReference type="NCBIfam" id="TIGR03654">
    <property type="entry name" value="L6_bact"/>
    <property type="match status" value="1"/>
</dbReference>
<dbReference type="SUPFAM" id="SSF56053">
    <property type="entry name" value="Ribosomal protein L6"/>
    <property type="match status" value="2"/>
</dbReference>
<dbReference type="AlphaFoldDB" id="A0A4Q8B2I6"/>
<evidence type="ECO:0000256" key="1">
    <source>
        <dbReference type="ARBA" id="ARBA00009356"/>
    </source>
</evidence>
<organism evidence="10 11">
    <name type="scientific">Micromonospora kangleipakensis</name>
    <dbReference type="NCBI Taxonomy" id="1077942"/>
    <lineage>
        <taxon>Bacteria</taxon>
        <taxon>Bacillati</taxon>
        <taxon>Actinomycetota</taxon>
        <taxon>Actinomycetes</taxon>
        <taxon>Micromonosporales</taxon>
        <taxon>Micromonosporaceae</taxon>
        <taxon>Micromonospora</taxon>
    </lineage>
</organism>
<dbReference type="FunFam" id="3.90.930.12:FF:000001">
    <property type="entry name" value="50S ribosomal protein L6"/>
    <property type="match status" value="1"/>
</dbReference>
<evidence type="ECO:0000259" key="9">
    <source>
        <dbReference type="Pfam" id="PF00347"/>
    </source>
</evidence>
<evidence type="ECO:0000256" key="5">
    <source>
        <dbReference type="ARBA" id="ARBA00023274"/>
    </source>
</evidence>
<dbReference type="PRINTS" id="PR00059">
    <property type="entry name" value="RIBOSOMALL6"/>
</dbReference>
<dbReference type="GO" id="GO:0022625">
    <property type="term" value="C:cytosolic large ribosomal subunit"/>
    <property type="evidence" value="ECO:0007669"/>
    <property type="project" value="UniProtKB-UniRule"/>
</dbReference>
<dbReference type="FunFam" id="3.90.930.12:FF:000002">
    <property type="entry name" value="50S ribosomal protein L6"/>
    <property type="match status" value="1"/>
</dbReference>
<evidence type="ECO:0000256" key="2">
    <source>
        <dbReference type="ARBA" id="ARBA00022730"/>
    </source>
</evidence>
<dbReference type="HAMAP" id="MF_01365_B">
    <property type="entry name" value="Ribosomal_uL6_B"/>
    <property type="match status" value="1"/>
</dbReference>
<dbReference type="InterPro" id="IPR000702">
    <property type="entry name" value="Ribosomal_uL6-like"/>
</dbReference>
<comment type="subunit">
    <text evidence="6">Part of the 50S ribosomal subunit.</text>
</comment>
<dbReference type="PANTHER" id="PTHR11655">
    <property type="entry name" value="60S/50S RIBOSOMAL PROTEIN L6/L9"/>
    <property type="match status" value="1"/>
</dbReference>
<evidence type="ECO:0000256" key="4">
    <source>
        <dbReference type="ARBA" id="ARBA00022980"/>
    </source>
</evidence>
<dbReference type="EMBL" id="SHLD01000001">
    <property type="protein sequence ID" value="RZU71684.1"/>
    <property type="molecule type" value="Genomic_DNA"/>
</dbReference>
<dbReference type="RefSeq" id="WP_130328942.1">
    <property type="nucleotide sequence ID" value="NZ_SHLD01000001.1"/>
</dbReference>
<dbReference type="InterPro" id="IPR002358">
    <property type="entry name" value="Ribosomal_uL6_CS"/>
</dbReference>
<evidence type="ECO:0000256" key="7">
    <source>
        <dbReference type="RuleBase" id="RU003869"/>
    </source>
</evidence>
<dbReference type="OrthoDB" id="9805007at2"/>
<keyword evidence="5 6" id="KW-0687">Ribonucleoprotein</keyword>
<feature type="domain" description="Large ribosomal subunit protein uL6 alpha-beta" evidence="9">
    <location>
        <begin position="92"/>
        <end position="165"/>
    </location>
</feature>
<dbReference type="Pfam" id="PF00347">
    <property type="entry name" value="Ribosomal_L6"/>
    <property type="match status" value="2"/>
</dbReference>
<proteinExistence type="inferred from homology"/>
<keyword evidence="2 6" id="KW-0699">rRNA-binding</keyword>
<comment type="caution">
    <text evidence="10">The sequence shown here is derived from an EMBL/GenBank/DDBJ whole genome shotgun (WGS) entry which is preliminary data.</text>
</comment>
<evidence type="ECO:0000313" key="11">
    <source>
        <dbReference type="Proteomes" id="UP000294114"/>
    </source>
</evidence>
<evidence type="ECO:0000313" key="10">
    <source>
        <dbReference type="EMBL" id="RZU71684.1"/>
    </source>
</evidence>
<comment type="similarity">
    <text evidence="1 6 7">Belongs to the universal ribosomal protein uL6 family.</text>
</comment>
<dbReference type="PANTHER" id="PTHR11655:SF14">
    <property type="entry name" value="LARGE RIBOSOMAL SUBUNIT PROTEIN UL6M"/>
    <property type="match status" value="1"/>
</dbReference>
<dbReference type="PROSITE" id="PS00525">
    <property type="entry name" value="RIBOSOMAL_L6_1"/>
    <property type="match status" value="1"/>
</dbReference>
<reference evidence="10 11" key="1">
    <citation type="submission" date="2019-02" db="EMBL/GenBank/DDBJ databases">
        <title>Sequencing the genomes of 1000 actinobacteria strains.</title>
        <authorList>
            <person name="Klenk H.-P."/>
        </authorList>
    </citation>
    <scope>NUCLEOTIDE SEQUENCE [LARGE SCALE GENOMIC DNA]</scope>
    <source>
        <strain evidence="10 11">DSM 45612</strain>
    </source>
</reference>
<evidence type="ECO:0000256" key="6">
    <source>
        <dbReference type="HAMAP-Rule" id="MF_01365"/>
    </source>
</evidence>
<accession>A0A4Q8B2I6</accession>